<accession>A0ABR2BNV1</accession>
<sequence length="131" mass="15428">MTAELPLNSFFFLDQFVFQGLKVRMNFGFMNIMVPYIHQKWRHLLCFLAKLVARLDVWTQSNQALVLCFDFKILHFLLLFSQKPCPLCRANPGHWLLSSPCFSLQHQHLAPHMLFSQSILKFLFQHVNSSM</sequence>
<name>A0ABR2BNV1_9ROSI</name>
<keyword evidence="2" id="KW-1185">Reference proteome</keyword>
<dbReference type="Proteomes" id="UP001472677">
    <property type="component" value="Unassembled WGS sequence"/>
</dbReference>
<protein>
    <submittedName>
        <fullName evidence="1">Uncharacterized protein</fullName>
    </submittedName>
</protein>
<proteinExistence type="predicted"/>
<comment type="caution">
    <text evidence="1">The sequence shown here is derived from an EMBL/GenBank/DDBJ whole genome shotgun (WGS) entry which is preliminary data.</text>
</comment>
<evidence type="ECO:0000313" key="1">
    <source>
        <dbReference type="EMBL" id="KAK8508821.1"/>
    </source>
</evidence>
<reference evidence="1 2" key="1">
    <citation type="journal article" date="2024" name="G3 (Bethesda)">
        <title>Genome assembly of Hibiscus sabdariffa L. provides insights into metabolisms of medicinal natural products.</title>
        <authorList>
            <person name="Kim T."/>
        </authorList>
    </citation>
    <scope>NUCLEOTIDE SEQUENCE [LARGE SCALE GENOMIC DNA]</scope>
    <source>
        <strain evidence="1">TK-2024</strain>
        <tissue evidence="1">Old leaves</tissue>
    </source>
</reference>
<dbReference type="EMBL" id="JBBPBM010000097">
    <property type="protein sequence ID" value="KAK8508821.1"/>
    <property type="molecule type" value="Genomic_DNA"/>
</dbReference>
<organism evidence="1 2">
    <name type="scientific">Hibiscus sabdariffa</name>
    <name type="common">roselle</name>
    <dbReference type="NCBI Taxonomy" id="183260"/>
    <lineage>
        <taxon>Eukaryota</taxon>
        <taxon>Viridiplantae</taxon>
        <taxon>Streptophyta</taxon>
        <taxon>Embryophyta</taxon>
        <taxon>Tracheophyta</taxon>
        <taxon>Spermatophyta</taxon>
        <taxon>Magnoliopsida</taxon>
        <taxon>eudicotyledons</taxon>
        <taxon>Gunneridae</taxon>
        <taxon>Pentapetalae</taxon>
        <taxon>rosids</taxon>
        <taxon>malvids</taxon>
        <taxon>Malvales</taxon>
        <taxon>Malvaceae</taxon>
        <taxon>Malvoideae</taxon>
        <taxon>Hibiscus</taxon>
    </lineage>
</organism>
<evidence type="ECO:0000313" key="2">
    <source>
        <dbReference type="Proteomes" id="UP001472677"/>
    </source>
</evidence>
<gene>
    <name evidence="1" type="ORF">V6N12_034923</name>
</gene>